<name>C7Q6V1_CATAD</name>
<dbReference type="HOGENOM" id="CLU_069356_28_1_11"/>
<dbReference type="PANTHER" id="PTHR47506">
    <property type="entry name" value="TRANSCRIPTIONAL REGULATORY PROTEIN"/>
    <property type="match status" value="1"/>
</dbReference>
<dbReference type="Gene3D" id="1.10.357.10">
    <property type="entry name" value="Tetracycline Repressor, domain 2"/>
    <property type="match status" value="1"/>
</dbReference>
<gene>
    <name evidence="6" type="ordered locus">Caci_7134</name>
</gene>
<evidence type="ECO:0000313" key="7">
    <source>
        <dbReference type="Proteomes" id="UP000000851"/>
    </source>
</evidence>
<dbReference type="Pfam" id="PF16925">
    <property type="entry name" value="TetR_C_13"/>
    <property type="match status" value="1"/>
</dbReference>
<dbReference type="Pfam" id="PF00440">
    <property type="entry name" value="TetR_N"/>
    <property type="match status" value="1"/>
</dbReference>
<proteinExistence type="predicted"/>
<keyword evidence="7" id="KW-1185">Reference proteome</keyword>
<protein>
    <submittedName>
        <fullName evidence="6">Transcriptional regulator, TetR family</fullName>
    </submittedName>
</protein>
<dbReference type="SUPFAM" id="SSF46689">
    <property type="entry name" value="Homeodomain-like"/>
    <property type="match status" value="1"/>
</dbReference>
<keyword evidence="1" id="KW-0805">Transcription regulation</keyword>
<evidence type="ECO:0000259" key="4">
    <source>
        <dbReference type="Pfam" id="PF00440"/>
    </source>
</evidence>
<dbReference type="RefSeq" id="WP_015795692.1">
    <property type="nucleotide sequence ID" value="NC_013131.1"/>
</dbReference>
<reference evidence="6 7" key="1">
    <citation type="journal article" date="2009" name="Stand. Genomic Sci.">
        <title>Complete genome sequence of Catenulispora acidiphila type strain (ID 139908).</title>
        <authorList>
            <person name="Copeland A."/>
            <person name="Lapidus A."/>
            <person name="Glavina Del Rio T."/>
            <person name="Nolan M."/>
            <person name="Lucas S."/>
            <person name="Chen F."/>
            <person name="Tice H."/>
            <person name="Cheng J.F."/>
            <person name="Bruce D."/>
            <person name="Goodwin L."/>
            <person name="Pitluck S."/>
            <person name="Mikhailova N."/>
            <person name="Pati A."/>
            <person name="Ivanova N."/>
            <person name="Mavromatis K."/>
            <person name="Chen A."/>
            <person name="Palaniappan K."/>
            <person name="Chain P."/>
            <person name="Land M."/>
            <person name="Hauser L."/>
            <person name="Chang Y.J."/>
            <person name="Jeffries C.D."/>
            <person name="Chertkov O."/>
            <person name="Brettin T."/>
            <person name="Detter J.C."/>
            <person name="Han C."/>
            <person name="Ali Z."/>
            <person name="Tindall B.J."/>
            <person name="Goker M."/>
            <person name="Bristow J."/>
            <person name="Eisen J.A."/>
            <person name="Markowitz V."/>
            <person name="Hugenholtz P."/>
            <person name="Kyrpides N.C."/>
            <person name="Klenk H.P."/>
        </authorList>
    </citation>
    <scope>NUCLEOTIDE SEQUENCE [LARGE SCALE GENOMIC DNA]</scope>
    <source>
        <strain evidence="7">DSM 44928 / JCM 14897 / NBRC 102108 / NRRL B-24433 / ID139908</strain>
    </source>
</reference>
<evidence type="ECO:0000256" key="1">
    <source>
        <dbReference type="ARBA" id="ARBA00023015"/>
    </source>
</evidence>
<dbReference type="STRING" id="479433.Caci_7134"/>
<organism evidence="6 7">
    <name type="scientific">Catenulispora acidiphila (strain DSM 44928 / JCM 14897 / NBRC 102108 / NRRL B-24433 / ID139908)</name>
    <dbReference type="NCBI Taxonomy" id="479433"/>
    <lineage>
        <taxon>Bacteria</taxon>
        <taxon>Bacillati</taxon>
        <taxon>Actinomycetota</taxon>
        <taxon>Actinomycetes</taxon>
        <taxon>Catenulisporales</taxon>
        <taxon>Catenulisporaceae</taxon>
        <taxon>Catenulispora</taxon>
    </lineage>
</organism>
<keyword evidence="3" id="KW-0804">Transcription</keyword>
<dbReference type="InParanoid" id="C7Q6V1"/>
<evidence type="ECO:0000256" key="2">
    <source>
        <dbReference type="ARBA" id="ARBA00023125"/>
    </source>
</evidence>
<dbReference type="SUPFAM" id="SSF48498">
    <property type="entry name" value="Tetracyclin repressor-like, C-terminal domain"/>
    <property type="match status" value="1"/>
</dbReference>
<sequence length="204" mass="22044">MSGVAGTVLTAKGRATRARIVEGAAEVLRETGVDLATLDDVMARTHTSKSQLFHYFPAGKDELLLAVAGYEADRVMEHQEPYLGCLDTWEAWERWRDATVQRYEEQGDRCPLGTLSLYLGRSTPGARAVVVTLLRQWQAALAVGVRALQEAGRLPASVDADERAAALLAAIQGGVGILLATGDAYHLRVALFQGVADLRRLATD</sequence>
<feature type="domain" description="Tetracyclin repressor-like C-terminal" evidence="5">
    <location>
        <begin position="94"/>
        <end position="190"/>
    </location>
</feature>
<dbReference type="Proteomes" id="UP000000851">
    <property type="component" value="Chromosome"/>
</dbReference>
<dbReference type="eggNOG" id="COG1309">
    <property type="taxonomic scope" value="Bacteria"/>
</dbReference>
<feature type="domain" description="HTH tetR-type" evidence="4">
    <location>
        <begin position="20"/>
        <end position="67"/>
    </location>
</feature>
<accession>C7Q6V1</accession>
<evidence type="ECO:0000313" key="6">
    <source>
        <dbReference type="EMBL" id="ACU75964.1"/>
    </source>
</evidence>
<dbReference type="OrthoDB" id="3827407at2"/>
<dbReference type="EMBL" id="CP001700">
    <property type="protein sequence ID" value="ACU75964.1"/>
    <property type="molecule type" value="Genomic_DNA"/>
</dbReference>
<dbReference type="AlphaFoldDB" id="C7Q6V1"/>
<dbReference type="GO" id="GO:0003677">
    <property type="term" value="F:DNA binding"/>
    <property type="evidence" value="ECO:0007669"/>
    <property type="project" value="UniProtKB-KW"/>
</dbReference>
<dbReference type="InterPro" id="IPR009057">
    <property type="entry name" value="Homeodomain-like_sf"/>
</dbReference>
<dbReference type="InterPro" id="IPR011075">
    <property type="entry name" value="TetR_C"/>
</dbReference>
<evidence type="ECO:0000259" key="5">
    <source>
        <dbReference type="Pfam" id="PF16925"/>
    </source>
</evidence>
<dbReference type="PANTHER" id="PTHR47506:SF3">
    <property type="entry name" value="HTH-TYPE TRANSCRIPTIONAL REGULATOR LMRA"/>
    <property type="match status" value="1"/>
</dbReference>
<dbReference type="InterPro" id="IPR001647">
    <property type="entry name" value="HTH_TetR"/>
</dbReference>
<dbReference type="InterPro" id="IPR036271">
    <property type="entry name" value="Tet_transcr_reg_TetR-rel_C_sf"/>
</dbReference>
<keyword evidence="2" id="KW-0238">DNA-binding</keyword>
<evidence type="ECO:0000256" key="3">
    <source>
        <dbReference type="ARBA" id="ARBA00023163"/>
    </source>
</evidence>
<dbReference type="KEGG" id="cai:Caci_7134"/>